<comment type="similarity">
    <text evidence="2">Belongs to the DODA-type extradiol aromatic ring-opening dioxygenase family.</text>
</comment>
<sequence>MTRGAVISLSHGGGPMPVLGDPGHAEIVKSLKNKVPKLLRLGTPEAPRAIVLVTAHWSETKPTISNGEKHNLLYDYGGFPPEAYKLQYPAPGEPAVAKEVFDLFKSQGLGPRMDSTRGWDHGVFIPMLLIDPKHEIPIVQISVLSSEDPETHFTMGQALSKLRDSNVAIIGSGFASIHNLRVMFSGEIKEPPFKALNEEWSKAVTAAATEQDLKERSRKFTGWREWPGGKKMHPPQAGEHFMPLIVCAGAGGDGVAEHYKDAFMGLDVYSYYWV</sequence>
<evidence type="ECO:0000256" key="5">
    <source>
        <dbReference type="ARBA" id="ARBA00023002"/>
    </source>
</evidence>
<dbReference type="GO" id="GO:0008198">
    <property type="term" value="F:ferrous iron binding"/>
    <property type="evidence" value="ECO:0007669"/>
    <property type="project" value="InterPro"/>
</dbReference>
<evidence type="ECO:0000256" key="3">
    <source>
        <dbReference type="ARBA" id="ARBA00022723"/>
    </source>
</evidence>
<keyword evidence="8" id="KW-1185">Reference proteome</keyword>
<name>A0A6A6UN11_9PEZI</name>
<keyword evidence="4" id="KW-0862">Zinc</keyword>
<feature type="domain" description="Extradiol ring-cleavage dioxygenase class III enzyme subunit B" evidence="6">
    <location>
        <begin position="44"/>
        <end position="258"/>
    </location>
</feature>
<evidence type="ECO:0000313" key="8">
    <source>
        <dbReference type="Proteomes" id="UP000799302"/>
    </source>
</evidence>
<dbReference type="GO" id="GO:0008270">
    <property type="term" value="F:zinc ion binding"/>
    <property type="evidence" value="ECO:0007669"/>
    <property type="project" value="InterPro"/>
</dbReference>
<protein>
    <submittedName>
        <fullName evidence="7">Extradiol aromatic ring-opening dioxygenase</fullName>
    </submittedName>
</protein>
<dbReference type="CDD" id="cd07363">
    <property type="entry name" value="45_DOPA_Dioxygenase"/>
    <property type="match status" value="1"/>
</dbReference>
<organism evidence="7 8">
    <name type="scientific">Microthyrium microscopicum</name>
    <dbReference type="NCBI Taxonomy" id="703497"/>
    <lineage>
        <taxon>Eukaryota</taxon>
        <taxon>Fungi</taxon>
        <taxon>Dikarya</taxon>
        <taxon>Ascomycota</taxon>
        <taxon>Pezizomycotina</taxon>
        <taxon>Dothideomycetes</taxon>
        <taxon>Dothideomycetes incertae sedis</taxon>
        <taxon>Microthyriales</taxon>
        <taxon>Microthyriaceae</taxon>
        <taxon>Microthyrium</taxon>
    </lineage>
</organism>
<dbReference type="PIRSF" id="PIRSF006157">
    <property type="entry name" value="Doxgns_DODA"/>
    <property type="match status" value="1"/>
</dbReference>
<dbReference type="AlphaFoldDB" id="A0A6A6UN11"/>
<dbReference type="EMBL" id="MU004231">
    <property type="protein sequence ID" value="KAF2673659.1"/>
    <property type="molecule type" value="Genomic_DNA"/>
</dbReference>
<dbReference type="InterPro" id="IPR004183">
    <property type="entry name" value="Xdiol_dOase_suB"/>
</dbReference>
<dbReference type="Proteomes" id="UP000799302">
    <property type="component" value="Unassembled WGS sequence"/>
</dbReference>
<evidence type="ECO:0000256" key="2">
    <source>
        <dbReference type="ARBA" id="ARBA00007581"/>
    </source>
</evidence>
<dbReference type="Gene3D" id="3.40.830.10">
    <property type="entry name" value="LigB-like"/>
    <property type="match status" value="1"/>
</dbReference>
<keyword evidence="5" id="KW-0560">Oxidoreductase</keyword>
<accession>A0A6A6UN11</accession>
<dbReference type="GO" id="GO:0016702">
    <property type="term" value="F:oxidoreductase activity, acting on single donors with incorporation of molecular oxygen, incorporation of two atoms of oxygen"/>
    <property type="evidence" value="ECO:0007669"/>
    <property type="project" value="UniProtKB-ARBA"/>
</dbReference>
<keyword evidence="3" id="KW-0479">Metal-binding</keyword>
<evidence type="ECO:0000259" key="6">
    <source>
        <dbReference type="Pfam" id="PF02900"/>
    </source>
</evidence>
<dbReference type="SUPFAM" id="SSF53213">
    <property type="entry name" value="LigB-like"/>
    <property type="match status" value="1"/>
</dbReference>
<comment type="cofactor">
    <cofactor evidence="1">
        <name>Zn(2+)</name>
        <dbReference type="ChEBI" id="CHEBI:29105"/>
    </cofactor>
</comment>
<evidence type="ECO:0000256" key="4">
    <source>
        <dbReference type="ARBA" id="ARBA00022833"/>
    </source>
</evidence>
<dbReference type="InterPro" id="IPR014436">
    <property type="entry name" value="Extradiol_dOase_DODA"/>
</dbReference>
<dbReference type="PANTHER" id="PTHR30096">
    <property type="entry name" value="4,5-DOPA DIOXYGENASE EXTRADIOL-LIKE PROTEIN"/>
    <property type="match status" value="1"/>
</dbReference>
<gene>
    <name evidence="7" type="ORF">BT63DRAFT_368077</name>
</gene>
<keyword evidence="7" id="KW-0223">Dioxygenase</keyword>
<evidence type="ECO:0000256" key="1">
    <source>
        <dbReference type="ARBA" id="ARBA00001947"/>
    </source>
</evidence>
<dbReference type="OrthoDB" id="7396853at2759"/>
<dbReference type="PANTHER" id="PTHR30096:SF0">
    <property type="entry name" value="4,5-DOPA DIOXYGENASE EXTRADIOL-LIKE PROTEIN"/>
    <property type="match status" value="1"/>
</dbReference>
<evidence type="ECO:0000313" key="7">
    <source>
        <dbReference type="EMBL" id="KAF2673659.1"/>
    </source>
</evidence>
<proteinExistence type="inferred from homology"/>
<dbReference type="Pfam" id="PF02900">
    <property type="entry name" value="LigB"/>
    <property type="match status" value="1"/>
</dbReference>
<reference evidence="7" key="1">
    <citation type="journal article" date="2020" name="Stud. Mycol.">
        <title>101 Dothideomycetes genomes: a test case for predicting lifestyles and emergence of pathogens.</title>
        <authorList>
            <person name="Haridas S."/>
            <person name="Albert R."/>
            <person name="Binder M."/>
            <person name="Bloem J."/>
            <person name="Labutti K."/>
            <person name="Salamov A."/>
            <person name="Andreopoulos B."/>
            <person name="Baker S."/>
            <person name="Barry K."/>
            <person name="Bills G."/>
            <person name="Bluhm B."/>
            <person name="Cannon C."/>
            <person name="Castanera R."/>
            <person name="Culley D."/>
            <person name="Daum C."/>
            <person name="Ezra D."/>
            <person name="Gonzalez J."/>
            <person name="Henrissat B."/>
            <person name="Kuo A."/>
            <person name="Liang C."/>
            <person name="Lipzen A."/>
            <person name="Lutzoni F."/>
            <person name="Magnuson J."/>
            <person name="Mondo S."/>
            <person name="Nolan M."/>
            <person name="Ohm R."/>
            <person name="Pangilinan J."/>
            <person name="Park H.-J."/>
            <person name="Ramirez L."/>
            <person name="Alfaro M."/>
            <person name="Sun H."/>
            <person name="Tritt A."/>
            <person name="Yoshinaga Y."/>
            <person name="Zwiers L.-H."/>
            <person name="Turgeon B."/>
            <person name="Goodwin S."/>
            <person name="Spatafora J."/>
            <person name="Crous P."/>
            <person name="Grigoriev I."/>
        </authorList>
    </citation>
    <scope>NUCLEOTIDE SEQUENCE</scope>
    <source>
        <strain evidence="7">CBS 115976</strain>
    </source>
</reference>